<feature type="transmembrane region" description="Helical" evidence="1">
    <location>
        <begin position="12"/>
        <end position="29"/>
    </location>
</feature>
<organism evidence="2 3">
    <name type="scientific">Clavelina lepadiformis</name>
    <name type="common">Light-bulb sea squirt</name>
    <name type="synonym">Ascidia lepadiformis</name>
    <dbReference type="NCBI Taxonomy" id="159417"/>
    <lineage>
        <taxon>Eukaryota</taxon>
        <taxon>Metazoa</taxon>
        <taxon>Chordata</taxon>
        <taxon>Tunicata</taxon>
        <taxon>Ascidiacea</taxon>
        <taxon>Aplousobranchia</taxon>
        <taxon>Clavelinidae</taxon>
        <taxon>Clavelina</taxon>
    </lineage>
</organism>
<proteinExistence type="predicted"/>
<gene>
    <name evidence="2" type="ORF">CVLEPA_LOCUS18989</name>
</gene>
<protein>
    <submittedName>
        <fullName evidence="2">Uncharacterized protein</fullName>
    </submittedName>
</protein>
<evidence type="ECO:0000313" key="2">
    <source>
        <dbReference type="EMBL" id="CAK8686954.1"/>
    </source>
</evidence>
<evidence type="ECO:0000313" key="3">
    <source>
        <dbReference type="Proteomes" id="UP001642483"/>
    </source>
</evidence>
<keyword evidence="1" id="KW-1133">Transmembrane helix</keyword>
<feature type="transmembrane region" description="Helical" evidence="1">
    <location>
        <begin position="91"/>
        <end position="110"/>
    </location>
</feature>
<reference evidence="2 3" key="1">
    <citation type="submission" date="2024-02" db="EMBL/GenBank/DDBJ databases">
        <authorList>
            <person name="Daric V."/>
            <person name="Darras S."/>
        </authorList>
    </citation>
    <scope>NUCLEOTIDE SEQUENCE [LARGE SCALE GENOMIC DNA]</scope>
</reference>
<dbReference type="Proteomes" id="UP001642483">
    <property type="component" value="Unassembled WGS sequence"/>
</dbReference>
<keyword evidence="1" id="KW-0472">Membrane</keyword>
<dbReference type="EMBL" id="CAWYQH010000103">
    <property type="protein sequence ID" value="CAK8686954.1"/>
    <property type="molecule type" value="Genomic_DNA"/>
</dbReference>
<comment type="caution">
    <text evidence="2">The sequence shown here is derived from an EMBL/GenBank/DDBJ whole genome shotgun (WGS) entry which is preliminary data.</text>
</comment>
<feature type="transmembrane region" description="Helical" evidence="1">
    <location>
        <begin position="49"/>
        <end position="71"/>
    </location>
</feature>
<evidence type="ECO:0000256" key="1">
    <source>
        <dbReference type="SAM" id="Phobius"/>
    </source>
</evidence>
<keyword evidence="1" id="KW-0812">Transmembrane</keyword>
<sequence>MEGLVSFTLEIVGWMLCNILEMNFVTALLSRLMLKRFHNYNEEKKKEVLVRFTSLLFVLKVAYSTIVFFMLTDHKIRKSHNIWGYYDFYKWILVMIVSYCFADILIHLIWQVKRKPWQYLHHIYGIGFGGFVILIQNGQKRATEVIRQHLEKEESEWEYGLLKQAFRISLNSRKKTLPSLLVSYNEAGTMKTFIVADSIHFRCNNDSRVVLGYLMQLIGCYYYYHSRMPEEEGQRGHRPLFFLYFPK</sequence>
<name>A0ABP0G8K5_CLALP</name>
<accession>A0ABP0G8K5</accession>
<keyword evidence="3" id="KW-1185">Reference proteome</keyword>